<dbReference type="RefSeq" id="WP_189036478.1">
    <property type="nucleotide sequence ID" value="NZ_BMMP01000004.1"/>
</dbReference>
<evidence type="ECO:0000313" key="2">
    <source>
        <dbReference type="Proteomes" id="UP000631535"/>
    </source>
</evidence>
<keyword evidence="2" id="KW-1185">Reference proteome</keyword>
<sequence>MKIPTELVGARVSRTSFDQQVRVGFTAYRYGARTRLDAELVIETGFTLRDASGSRYALEPGGGRELAPVLGLFDGMVTGVDVEGHGELRLVFDDGSRLTVGPDPCYESWHLTGEGVTPVLVGPGGETPWHR</sequence>
<dbReference type="Proteomes" id="UP000631535">
    <property type="component" value="Unassembled WGS sequence"/>
</dbReference>
<protein>
    <submittedName>
        <fullName evidence="1">Uncharacterized protein</fullName>
    </submittedName>
</protein>
<comment type="caution">
    <text evidence="1">The sequence shown here is derived from an EMBL/GenBank/DDBJ whole genome shotgun (WGS) entry which is preliminary data.</text>
</comment>
<proteinExistence type="predicted"/>
<accession>A0ABQ2M410</accession>
<reference evidence="2" key="1">
    <citation type="journal article" date="2019" name="Int. J. Syst. Evol. Microbiol.">
        <title>The Global Catalogue of Microorganisms (GCM) 10K type strain sequencing project: providing services to taxonomists for standard genome sequencing and annotation.</title>
        <authorList>
            <consortium name="The Broad Institute Genomics Platform"/>
            <consortium name="The Broad Institute Genome Sequencing Center for Infectious Disease"/>
            <person name="Wu L."/>
            <person name="Ma J."/>
        </authorList>
    </citation>
    <scope>NUCLEOTIDE SEQUENCE [LARGE SCALE GENOMIC DNA]</scope>
    <source>
        <strain evidence="2">CGMCC 4.7178</strain>
    </source>
</reference>
<organism evidence="1 2">
    <name type="scientific">Streptomyces daqingensis</name>
    <dbReference type="NCBI Taxonomy" id="1472640"/>
    <lineage>
        <taxon>Bacteria</taxon>
        <taxon>Bacillati</taxon>
        <taxon>Actinomycetota</taxon>
        <taxon>Actinomycetes</taxon>
        <taxon>Kitasatosporales</taxon>
        <taxon>Streptomycetaceae</taxon>
        <taxon>Streptomyces</taxon>
    </lineage>
</organism>
<dbReference type="Pfam" id="PF19686">
    <property type="entry name" value="DUF6188"/>
    <property type="match status" value="1"/>
</dbReference>
<name>A0ABQ2M410_9ACTN</name>
<evidence type="ECO:0000313" key="1">
    <source>
        <dbReference type="EMBL" id="GGO46611.1"/>
    </source>
</evidence>
<gene>
    <name evidence="1" type="ORF">GCM10012287_17380</name>
</gene>
<dbReference type="InterPro" id="IPR046179">
    <property type="entry name" value="DUF6188"/>
</dbReference>
<dbReference type="EMBL" id="BMMP01000004">
    <property type="protein sequence ID" value="GGO46611.1"/>
    <property type="molecule type" value="Genomic_DNA"/>
</dbReference>